<name>A0A934NJB1_9BACT</name>
<dbReference type="PANTHER" id="PTHR32479:SF17">
    <property type="entry name" value="GLYCOLATE OXIDASE IRON-SULFUR SUBUNIT"/>
    <property type="match status" value="1"/>
</dbReference>
<dbReference type="Gene3D" id="1.10.1060.10">
    <property type="entry name" value="Alpha-helical ferredoxin"/>
    <property type="match status" value="1"/>
</dbReference>
<dbReference type="PROSITE" id="PS00198">
    <property type="entry name" value="4FE4S_FER_1"/>
    <property type="match status" value="1"/>
</dbReference>
<evidence type="ECO:0000256" key="2">
    <source>
        <dbReference type="ARBA" id="ARBA00022723"/>
    </source>
</evidence>
<comment type="cofactor">
    <cofactor evidence="6">
        <name>[4Fe-4S] cluster</name>
        <dbReference type="ChEBI" id="CHEBI:49883"/>
    </cofactor>
    <text evidence="6">Binds 2 [4Fe-4S] clusters.</text>
</comment>
<organism evidence="8 9">
    <name type="scientific">Candidatus Amunia macphersoniae</name>
    <dbReference type="NCBI Taxonomy" id="3127014"/>
    <lineage>
        <taxon>Bacteria</taxon>
        <taxon>Bacillati</taxon>
        <taxon>Candidatus Dormiibacterota</taxon>
        <taxon>Candidatus Dormibacteria</taxon>
        <taxon>Candidatus Aeolococcales</taxon>
        <taxon>Candidatus Aeolococcaceae</taxon>
        <taxon>Candidatus Amunia</taxon>
    </lineage>
</organism>
<dbReference type="InterPro" id="IPR017896">
    <property type="entry name" value="4Fe4S_Fe-S-bd"/>
</dbReference>
<dbReference type="InterPro" id="IPR009051">
    <property type="entry name" value="Helical_ferredxn"/>
</dbReference>
<dbReference type="Pfam" id="PF02754">
    <property type="entry name" value="CCG"/>
    <property type="match status" value="2"/>
</dbReference>
<dbReference type="PROSITE" id="PS51379">
    <property type="entry name" value="4FE4S_FER_2"/>
    <property type="match status" value="2"/>
</dbReference>
<evidence type="ECO:0000256" key="1">
    <source>
        <dbReference type="ARBA" id="ARBA00022485"/>
    </source>
</evidence>
<dbReference type="GO" id="GO:0019154">
    <property type="term" value="F:glycolate dehydrogenase activity"/>
    <property type="evidence" value="ECO:0007669"/>
    <property type="project" value="UniProtKB-EC"/>
</dbReference>
<feature type="domain" description="4Fe-4S ferredoxin-type" evidence="7">
    <location>
        <begin position="61"/>
        <end position="92"/>
    </location>
</feature>
<keyword evidence="2 6" id="KW-0479">Metal-binding</keyword>
<keyword evidence="6" id="KW-0249">Electron transport</keyword>
<evidence type="ECO:0000256" key="3">
    <source>
        <dbReference type="ARBA" id="ARBA00022737"/>
    </source>
</evidence>
<dbReference type="EC" id="1.1.99.14" evidence="6"/>
<dbReference type="InterPro" id="IPR017900">
    <property type="entry name" value="4Fe4S_Fe_S_CS"/>
</dbReference>
<dbReference type="GO" id="GO:0051539">
    <property type="term" value="F:4 iron, 4 sulfur cluster binding"/>
    <property type="evidence" value="ECO:0007669"/>
    <property type="project" value="UniProtKB-UniRule"/>
</dbReference>
<dbReference type="EMBL" id="JAEKNN010000030">
    <property type="protein sequence ID" value="MBJ7609144.1"/>
    <property type="molecule type" value="Genomic_DNA"/>
</dbReference>
<gene>
    <name evidence="8" type="ORF">JF887_06895</name>
</gene>
<keyword evidence="6" id="KW-0813">Transport</keyword>
<dbReference type="PANTHER" id="PTHR32479">
    <property type="entry name" value="GLYCOLATE OXIDASE IRON-SULFUR SUBUNIT"/>
    <property type="match status" value="1"/>
</dbReference>
<keyword evidence="4 6" id="KW-0408">Iron</keyword>
<dbReference type="InterPro" id="IPR004017">
    <property type="entry name" value="Cys_rich_dom"/>
</dbReference>
<dbReference type="PIRSF" id="PIRSF000139">
    <property type="entry name" value="Glc_ox_4Fe-4S"/>
    <property type="match status" value="1"/>
</dbReference>
<evidence type="ECO:0000313" key="8">
    <source>
        <dbReference type="EMBL" id="MBJ7609144.1"/>
    </source>
</evidence>
<comment type="function">
    <text evidence="6">Component of a complex that catalyzes the oxidation of glycolate to glyoxylate.</text>
</comment>
<comment type="catalytic activity">
    <reaction evidence="6">
        <text>glycolate + A = glyoxylate + AH2</text>
        <dbReference type="Rhea" id="RHEA:21264"/>
        <dbReference type="ChEBI" id="CHEBI:13193"/>
        <dbReference type="ChEBI" id="CHEBI:17499"/>
        <dbReference type="ChEBI" id="CHEBI:29805"/>
        <dbReference type="ChEBI" id="CHEBI:36655"/>
        <dbReference type="EC" id="1.1.99.14"/>
    </reaction>
</comment>
<dbReference type="SUPFAM" id="SSF54862">
    <property type="entry name" value="4Fe-4S ferredoxins"/>
    <property type="match status" value="1"/>
</dbReference>
<evidence type="ECO:0000256" key="5">
    <source>
        <dbReference type="ARBA" id="ARBA00023014"/>
    </source>
</evidence>
<feature type="domain" description="4Fe-4S ferredoxin-type" evidence="7">
    <location>
        <begin position="9"/>
        <end position="40"/>
    </location>
</feature>
<sequence>MSTAFDDHHPPAADLIADCVHCGFCLPACPTYQLWGEEMDSPRGRILLMDAARRGEVDLNDTVVQHWDACLGCMACETACPSGVRYGRLIEQTRQQVERRYRRPWPERMYRAVLFAMLPYPLRLRVVAQLLALYQDSGARRVLRRSGVIRRLPQRLRELEALAPALSRRRLEESPPERSAVSVGRARLRVTLLRGCVQRAFFGDVSAATARVLAAFGCEVSAPRQQGCCGALELHSGREQAALARARALIAALEAGDPDRIAVDSAGCGASMKEYGELLADDPIWAERAAAFSARVRDVSEILDELGPPALPMHPLPMRLAYHDACHLAHAQRVRAQPRRALSAIPGVELIPLDDADLCCGSAGVYNLVEPGPAADLGRRKAASIATAAPQALAAGNPGCLLQIGAHLSLAGQAIPTFHPVELLDASLRGIPVERLLADRSRLLAIDR</sequence>
<reference evidence="8 9" key="1">
    <citation type="submission" date="2020-10" db="EMBL/GenBank/DDBJ databases">
        <title>Ca. Dormibacterota MAGs.</title>
        <authorList>
            <person name="Montgomery K."/>
        </authorList>
    </citation>
    <scope>NUCLEOTIDE SEQUENCE [LARGE SCALE GENOMIC DNA]</scope>
    <source>
        <strain evidence="8">Mitchell_Peninsula_5</strain>
    </source>
</reference>
<keyword evidence="5 6" id="KW-0411">Iron-sulfur</keyword>
<evidence type="ECO:0000256" key="6">
    <source>
        <dbReference type="PIRNR" id="PIRNR000139"/>
    </source>
</evidence>
<evidence type="ECO:0000259" key="7">
    <source>
        <dbReference type="PROSITE" id="PS51379"/>
    </source>
</evidence>
<dbReference type="AlphaFoldDB" id="A0A934NJB1"/>
<keyword evidence="1 6" id="KW-0004">4Fe-4S</keyword>
<dbReference type="Proteomes" id="UP000614410">
    <property type="component" value="Unassembled WGS sequence"/>
</dbReference>
<dbReference type="InterPro" id="IPR012257">
    <property type="entry name" value="Glc_ox_4Fe-4S"/>
</dbReference>
<dbReference type="GO" id="GO:0046872">
    <property type="term" value="F:metal ion binding"/>
    <property type="evidence" value="ECO:0007669"/>
    <property type="project" value="UniProtKB-UniRule"/>
</dbReference>
<evidence type="ECO:0000313" key="9">
    <source>
        <dbReference type="Proteomes" id="UP000614410"/>
    </source>
</evidence>
<dbReference type="Pfam" id="PF13183">
    <property type="entry name" value="Fer4_8"/>
    <property type="match status" value="1"/>
</dbReference>
<keyword evidence="3" id="KW-0677">Repeat</keyword>
<protein>
    <recommendedName>
        <fullName evidence="6">Glycolate oxidase iron-sulfur subunit</fullName>
        <ecNumber evidence="6">1.1.99.14</ecNumber>
    </recommendedName>
</protein>
<comment type="catalytic activity">
    <reaction evidence="6">
        <text>(R)-lactate + A = pyruvate + AH2</text>
        <dbReference type="Rhea" id="RHEA:15089"/>
        <dbReference type="ChEBI" id="CHEBI:13193"/>
        <dbReference type="ChEBI" id="CHEBI:15361"/>
        <dbReference type="ChEBI" id="CHEBI:16004"/>
        <dbReference type="ChEBI" id="CHEBI:17499"/>
    </reaction>
</comment>
<comment type="caution">
    <text evidence="8">The sequence shown here is derived from an EMBL/GenBank/DDBJ whole genome shotgun (WGS) entry which is preliminary data.</text>
</comment>
<proteinExistence type="predicted"/>
<evidence type="ECO:0000256" key="4">
    <source>
        <dbReference type="ARBA" id="ARBA00023004"/>
    </source>
</evidence>
<accession>A0A934NJB1</accession>